<evidence type="ECO:0000313" key="3">
    <source>
        <dbReference type="Proteomes" id="UP001519654"/>
    </source>
</evidence>
<reference evidence="2 3" key="1">
    <citation type="submission" date="2021-06" db="EMBL/GenBank/DDBJ databases">
        <title>Actinoplanes lichenicola sp. nov., and Actinoplanes ovalisporus sp. nov., isolated from lichen in Thailand.</title>
        <authorList>
            <person name="Saeng-In P."/>
            <person name="Kanchanasin P."/>
            <person name="Yuki M."/>
            <person name="Kudo T."/>
            <person name="Ohkuma M."/>
            <person name="Phongsopitanun W."/>
            <person name="Tanasupawat S."/>
        </authorList>
    </citation>
    <scope>NUCLEOTIDE SEQUENCE [LARGE SCALE GENOMIC DNA]</scope>
    <source>
        <strain evidence="2 3">NBRC 110975</strain>
    </source>
</reference>
<dbReference type="Proteomes" id="UP001519654">
    <property type="component" value="Unassembled WGS sequence"/>
</dbReference>
<sequence>MPSTSEDEPTSDNKLTSDDKSSEDKTSEDQTRSEAATTMPDISPDLFRRWYRSFEEDTDDQAVYRPGDYAFPPSRAPRPSLEFRPGGGYLEYTAGPADRAVPGRGSWERAEGNALRVRDAAGTRVLDIVAHDAQVLKIRK</sequence>
<feature type="region of interest" description="Disordered" evidence="1">
    <location>
        <begin position="1"/>
        <end position="42"/>
    </location>
</feature>
<protein>
    <submittedName>
        <fullName evidence="2">Uncharacterized protein</fullName>
    </submittedName>
</protein>
<dbReference type="EMBL" id="JAHKKG010000021">
    <property type="protein sequence ID" value="MBU2670593.1"/>
    <property type="molecule type" value="Genomic_DNA"/>
</dbReference>
<keyword evidence="3" id="KW-1185">Reference proteome</keyword>
<feature type="compositionally biased region" description="Acidic residues" evidence="1">
    <location>
        <begin position="1"/>
        <end position="10"/>
    </location>
</feature>
<organism evidence="2 3">
    <name type="scientific">Paractinoplanes bogorensis</name>
    <dbReference type="NCBI Taxonomy" id="1610840"/>
    <lineage>
        <taxon>Bacteria</taxon>
        <taxon>Bacillati</taxon>
        <taxon>Actinomycetota</taxon>
        <taxon>Actinomycetes</taxon>
        <taxon>Micromonosporales</taxon>
        <taxon>Micromonosporaceae</taxon>
        <taxon>Paractinoplanes</taxon>
    </lineage>
</organism>
<dbReference type="RefSeq" id="WP_215795826.1">
    <property type="nucleotide sequence ID" value="NZ_JAHKKG010000021.1"/>
</dbReference>
<proteinExistence type="predicted"/>
<evidence type="ECO:0000313" key="2">
    <source>
        <dbReference type="EMBL" id="MBU2670593.1"/>
    </source>
</evidence>
<comment type="caution">
    <text evidence="2">The sequence shown here is derived from an EMBL/GenBank/DDBJ whole genome shotgun (WGS) entry which is preliminary data.</text>
</comment>
<evidence type="ECO:0000256" key="1">
    <source>
        <dbReference type="SAM" id="MobiDB-lite"/>
    </source>
</evidence>
<gene>
    <name evidence="2" type="ORF">KOI35_44545</name>
</gene>
<name>A0ABS5Z6Q3_9ACTN</name>
<accession>A0ABS5Z6Q3</accession>
<feature type="compositionally biased region" description="Basic and acidic residues" evidence="1">
    <location>
        <begin position="15"/>
        <end position="32"/>
    </location>
</feature>